<evidence type="ECO:0000256" key="4">
    <source>
        <dbReference type="ARBA" id="ARBA00004744"/>
    </source>
</evidence>
<evidence type="ECO:0000256" key="2">
    <source>
        <dbReference type="ARBA" id="ARBA00001974"/>
    </source>
</evidence>
<dbReference type="InterPro" id="IPR002937">
    <property type="entry name" value="Amino_oxidase"/>
</dbReference>
<evidence type="ECO:0000259" key="13">
    <source>
        <dbReference type="Pfam" id="PF01593"/>
    </source>
</evidence>
<dbReference type="Pfam" id="PF01593">
    <property type="entry name" value="Amino_oxidase"/>
    <property type="match status" value="1"/>
</dbReference>
<evidence type="ECO:0000256" key="11">
    <source>
        <dbReference type="ARBA" id="ARBA00023133"/>
    </source>
</evidence>
<comment type="function">
    <text evidence="3 12">Involved in coproporphyrin-dependent heme b biosynthesis. Catalyzes the oxidation of coproporphyrinogen III to coproporphyrin III.</text>
</comment>
<evidence type="ECO:0000256" key="6">
    <source>
        <dbReference type="ARBA" id="ARBA00012402"/>
    </source>
</evidence>
<dbReference type="Proteomes" id="UP000030848">
    <property type="component" value="Unassembled WGS sequence"/>
</dbReference>
<evidence type="ECO:0000313" key="14">
    <source>
        <dbReference type="EMBL" id="KHF43769.1"/>
    </source>
</evidence>
<dbReference type="GO" id="GO:0005737">
    <property type="term" value="C:cytoplasm"/>
    <property type="evidence" value="ECO:0007669"/>
    <property type="project" value="UniProtKB-SubCell"/>
</dbReference>
<comment type="cofactor">
    <cofactor evidence="2 12">
        <name>FAD</name>
        <dbReference type="ChEBI" id="CHEBI:57692"/>
    </cofactor>
</comment>
<keyword evidence="8 12" id="KW-0285">Flavoprotein</keyword>
<dbReference type="SUPFAM" id="SSF54373">
    <property type="entry name" value="FAD-linked reductases, C-terminal domain"/>
    <property type="match status" value="1"/>
</dbReference>
<dbReference type="Gene3D" id="1.10.3110.10">
    <property type="entry name" value="protoporphyrinogen ix oxidase, domain 3"/>
    <property type="match status" value="1"/>
</dbReference>
<dbReference type="NCBIfam" id="TIGR00562">
    <property type="entry name" value="proto_IX_ox"/>
    <property type="match status" value="1"/>
</dbReference>
<dbReference type="InterPro" id="IPR050464">
    <property type="entry name" value="Zeta_carotene_desat/Oxidored"/>
</dbReference>
<dbReference type="InterPro" id="IPR036188">
    <property type="entry name" value="FAD/NAD-bd_sf"/>
</dbReference>
<evidence type="ECO:0000256" key="3">
    <source>
        <dbReference type="ARBA" id="ARBA00002185"/>
    </source>
</evidence>
<dbReference type="AlphaFoldDB" id="A0A837D7G5"/>
<comment type="caution">
    <text evidence="14">The sequence shown here is derived from an EMBL/GenBank/DDBJ whole genome shotgun (WGS) entry which is preliminary data.</text>
</comment>
<evidence type="ECO:0000256" key="8">
    <source>
        <dbReference type="ARBA" id="ARBA00022630"/>
    </source>
</evidence>
<comment type="catalytic activity">
    <reaction evidence="1">
        <text>coproporphyrinogen III + 3 O2 = coproporphyrin III + 3 H2O2</text>
        <dbReference type="Rhea" id="RHEA:43436"/>
        <dbReference type="ChEBI" id="CHEBI:15379"/>
        <dbReference type="ChEBI" id="CHEBI:16240"/>
        <dbReference type="ChEBI" id="CHEBI:57309"/>
        <dbReference type="ChEBI" id="CHEBI:131725"/>
        <dbReference type="EC" id="1.3.3.15"/>
    </reaction>
    <physiologicalReaction direction="left-to-right" evidence="1">
        <dbReference type="Rhea" id="RHEA:43437"/>
    </physiologicalReaction>
</comment>
<keyword evidence="12" id="KW-0963">Cytoplasm</keyword>
<name>A0A837D7G5_9PSEU</name>
<dbReference type="SUPFAM" id="SSF51905">
    <property type="entry name" value="FAD/NAD(P)-binding domain"/>
    <property type="match status" value="1"/>
</dbReference>
<dbReference type="GO" id="GO:0006783">
    <property type="term" value="P:heme biosynthetic process"/>
    <property type="evidence" value="ECO:0007669"/>
    <property type="project" value="UniProtKB-UniRule"/>
</dbReference>
<evidence type="ECO:0000256" key="7">
    <source>
        <dbReference type="ARBA" id="ARBA00019046"/>
    </source>
</evidence>
<dbReference type="RefSeq" id="WP_037311155.1">
    <property type="nucleotide sequence ID" value="NZ_FOWS01000006.1"/>
</dbReference>
<dbReference type="Gene3D" id="3.90.660.20">
    <property type="entry name" value="Protoporphyrinogen oxidase, mitochondrial, domain 2"/>
    <property type="match status" value="1"/>
</dbReference>
<dbReference type="InterPro" id="IPR004572">
    <property type="entry name" value="Protoporphyrinogen_oxidase"/>
</dbReference>
<dbReference type="Gene3D" id="3.50.50.60">
    <property type="entry name" value="FAD/NAD(P)-binding domain"/>
    <property type="match status" value="1"/>
</dbReference>
<feature type="domain" description="Amine oxidase" evidence="13">
    <location>
        <begin position="8"/>
        <end position="462"/>
    </location>
</feature>
<dbReference type="GO" id="GO:0004729">
    <property type="term" value="F:oxygen-dependent protoporphyrinogen oxidase activity"/>
    <property type="evidence" value="ECO:0007669"/>
    <property type="project" value="UniProtKB-UniRule"/>
</dbReference>
<accession>A0A837D7G5</accession>
<evidence type="ECO:0000256" key="12">
    <source>
        <dbReference type="RuleBase" id="RU364052"/>
    </source>
</evidence>
<comment type="subcellular location">
    <subcellularLocation>
        <location evidence="12">Cytoplasm</location>
    </subcellularLocation>
</comment>
<evidence type="ECO:0000256" key="10">
    <source>
        <dbReference type="ARBA" id="ARBA00023002"/>
    </source>
</evidence>
<evidence type="ECO:0000313" key="15">
    <source>
        <dbReference type="Proteomes" id="UP000030848"/>
    </source>
</evidence>
<comment type="pathway">
    <text evidence="4 12">Porphyrin-containing compound metabolism; protoheme biosynthesis.</text>
</comment>
<dbReference type="EC" id="1.3.3.15" evidence="6 12"/>
<evidence type="ECO:0000256" key="1">
    <source>
        <dbReference type="ARBA" id="ARBA00001755"/>
    </source>
</evidence>
<comment type="similarity">
    <text evidence="5 12">Belongs to the protoporphyrinogen/coproporphyrinogen oxidase family. Coproporphyrinogen III oxidase subfamily.</text>
</comment>
<dbReference type="UniPathway" id="UPA00252"/>
<sequence length="465" mass="47564">MVVVGAGIAGLAAAWRLRAELGAEAQITVCDAASVPGGKVRTVEVAGRRFDVGAEAVLARRPEAVTLIREVGLSDDLVHPTSASSAIRALGRTVPMPKGTMMGIPASAEAVADVLSQDGVEAVAAEAGGPPLSLPDHDVSLGGLLRSRFGDEVVDRLVDPLLGGVYAGGADGLGLRATLPAVAAAVDAGATSLTEAVARTLPERPSSAPVFATLRGGLGDLVDRLVESGAVELRLGQPVRELVRRPSGGWRLRTGAAALSHAPADAELDADAVVLAVPPPAASRLLATVAPDAASAYAEMELASMAVVALALPPGTELPPSSGILIGERERRADGTRFTAKAFTFSARKWEHHNRPGEPVLIRGSVGRFGEVSTLQASDDELVERVRRDLAELTGITASPVDTYVMRWGGGLPQYSVGHLDRVARIERAVAGLDGLAVAGAALHGVGLPACVATGDAAARRVVGQ</sequence>
<dbReference type="PANTHER" id="PTHR42923">
    <property type="entry name" value="PROTOPORPHYRINOGEN OXIDASE"/>
    <property type="match status" value="1"/>
</dbReference>
<proteinExistence type="inferred from homology"/>
<keyword evidence="11 12" id="KW-0350">Heme biosynthesis</keyword>
<reference evidence="14 15" key="1">
    <citation type="submission" date="2014-10" db="EMBL/GenBank/DDBJ databases">
        <title>Genome sequence of Micropolyspora internatus JCM3315.</title>
        <authorList>
            <person name="Shin S.-K."/>
            <person name="Yi H."/>
        </authorList>
    </citation>
    <scope>NUCLEOTIDE SEQUENCE [LARGE SCALE GENOMIC DNA]</scope>
    <source>
        <strain evidence="14 15">JCM 3315</strain>
    </source>
</reference>
<protein>
    <recommendedName>
        <fullName evidence="7 12">Coproporphyrinogen III oxidase</fullName>
        <ecNumber evidence="6 12">1.3.3.15</ecNumber>
    </recommendedName>
</protein>
<keyword evidence="10 12" id="KW-0560">Oxidoreductase</keyword>
<evidence type="ECO:0000256" key="5">
    <source>
        <dbReference type="ARBA" id="ARBA00008310"/>
    </source>
</evidence>
<dbReference type="PANTHER" id="PTHR42923:SF3">
    <property type="entry name" value="PROTOPORPHYRINOGEN OXIDASE"/>
    <property type="match status" value="1"/>
</dbReference>
<keyword evidence="9 12" id="KW-0274">FAD</keyword>
<organism evidence="14 15">
    <name type="scientific">Saccharomonospora viridis</name>
    <dbReference type="NCBI Taxonomy" id="1852"/>
    <lineage>
        <taxon>Bacteria</taxon>
        <taxon>Bacillati</taxon>
        <taxon>Actinomycetota</taxon>
        <taxon>Actinomycetes</taxon>
        <taxon>Pseudonocardiales</taxon>
        <taxon>Pseudonocardiaceae</taxon>
        <taxon>Saccharomonospora</taxon>
    </lineage>
</organism>
<dbReference type="EMBL" id="JRZE01000005">
    <property type="protein sequence ID" value="KHF43769.1"/>
    <property type="molecule type" value="Genomic_DNA"/>
</dbReference>
<gene>
    <name evidence="14" type="ORF">MINT15_24940</name>
</gene>
<evidence type="ECO:0000256" key="9">
    <source>
        <dbReference type="ARBA" id="ARBA00022827"/>
    </source>
</evidence>